<proteinExistence type="predicted"/>
<evidence type="ECO:0000256" key="1">
    <source>
        <dbReference type="ARBA" id="ARBA00023015"/>
    </source>
</evidence>
<keyword evidence="3" id="KW-0804">Transcription</keyword>
<reference evidence="5 6" key="1">
    <citation type="submission" date="2023-01" db="EMBL/GenBank/DDBJ databases">
        <title>Minimal conservation of predation-associated metabolite biosynthetic gene clusters underscores biosynthetic potential of Myxococcota including descriptions for ten novel species: Archangium lansinium sp. nov., Myxococcus landrumus sp. nov., Nannocystis bai.</title>
        <authorList>
            <person name="Ahearne A."/>
            <person name="Stevens C."/>
            <person name="Dowd S."/>
        </authorList>
    </citation>
    <scope>NUCLEOTIDE SEQUENCE [LARGE SCALE GENOMIC DNA]</scope>
    <source>
        <strain evidence="5 6">WIWO2</strain>
    </source>
</reference>
<feature type="domain" description="GntR C-terminal" evidence="4">
    <location>
        <begin position="16"/>
        <end position="51"/>
    </location>
</feature>
<evidence type="ECO:0000256" key="2">
    <source>
        <dbReference type="ARBA" id="ARBA00023125"/>
    </source>
</evidence>
<dbReference type="Pfam" id="PF07729">
    <property type="entry name" value="FCD"/>
    <property type="match status" value="1"/>
</dbReference>
<keyword evidence="2" id="KW-0238">DNA-binding</keyword>
<dbReference type="EMBL" id="JAQNDK010000002">
    <property type="protein sequence ID" value="MDC0680844.1"/>
    <property type="molecule type" value="Genomic_DNA"/>
</dbReference>
<evidence type="ECO:0000256" key="3">
    <source>
        <dbReference type="ARBA" id="ARBA00023163"/>
    </source>
</evidence>
<dbReference type="Proteomes" id="UP001217485">
    <property type="component" value="Unassembled WGS sequence"/>
</dbReference>
<keyword evidence="6" id="KW-1185">Reference proteome</keyword>
<evidence type="ECO:0000259" key="4">
    <source>
        <dbReference type="Pfam" id="PF07729"/>
    </source>
</evidence>
<organism evidence="5 6">
    <name type="scientific">Sorangium atrum</name>
    <dbReference type="NCBI Taxonomy" id="2995308"/>
    <lineage>
        <taxon>Bacteria</taxon>
        <taxon>Pseudomonadati</taxon>
        <taxon>Myxococcota</taxon>
        <taxon>Polyangia</taxon>
        <taxon>Polyangiales</taxon>
        <taxon>Polyangiaceae</taxon>
        <taxon>Sorangium</taxon>
    </lineage>
</organism>
<sequence length="56" mass="6356">MTNASRFREALRARSFATIRPRVVEEHRALLRAVERGNAKSAATLLRAHLSEFYGT</sequence>
<dbReference type="Gene3D" id="1.20.120.530">
    <property type="entry name" value="GntR ligand-binding domain-like"/>
    <property type="match status" value="1"/>
</dbReference>
<accession>A0ABT5C373</accession>
<name>A0ABT5C373_9BACT</name>
<dbReference type="RefSeq" id="WP_272097868.1">
    <property type="nucleotide sequence ID" value="NZ_JAQNDK010000002.1"/>
</dbReference>
<dbReference type="InterPro" id="IPR008920">
    <property type="entry name" value="TF_FadR/GntR_C"/>
</dbReference>
<comment type="caution">
    <text evidence="5">The sequence shown here is derived from an EMBL/GenBank/DDBJ whole genome shotgun (WGS) entry which is preliminary data.</text>
</comment>
<protein>
    <submittedName>
        <fullName evidence="5">FCD domain-containing protein</fullName>
    </submittedName>
</protein>
<keyword evidence="1" id="KW-0805">Transcription regulation</keyword>
<gene>
    <name evidence="5" type="ORF">POL72_24100</name>
</gene>
<evidence type="ECO:0000313" key="5">
    <source>
        <dbReference type="EMBL" id="MDC0680844.1"/>
    </source>
</evidence>
<dbReference type="InterPro" id="IPR011711">
    <property type="entry name" value="GntR_C"/>
</dbReference>
<dbReference type="SUPFAM" id="SSF48008">
    <property type="entry name" value="GntR ligand-binding domain-like"/>
    <property type="match status" value="1"/>
</dbReference>
<evidence type="ECO:0000313" key="6">
    <source>
        <dbReference type="Proteomes" id="UP001217485"/>
    </source>
</evidence>